<protein>
    <submittedName>
        <fullName evidence="1">Uncharacterized protein</fullName>
    </submittedName>
</protein>
<evidence type="ECO:0000313" key="1">
    <source>
        <dbReference type="EMBL" id="KAK9906409.1"/>
    </source>
</evidence>
<dbReference type="Proteomes" id="UP001491310">
    <property type="component" value="Unassembled WGS sequence"/>
</dbReference>
<name>A0ABR2YJX3_9CHLO</name>
<dbReference type="PANTHER" id="PTHR34543:SF1">
    <property type="entry name" value="PROTEIN ABA DEFICIENT 4, CHLOROPLASTIC"/>
    <property type="match status" value="1"/>
</dbReference>
<comment type="caution">
    <text evidence="1">The sequence shown here is derived from an EMBL/GenBank/DDBJ whole genome shotgun (WGS) entry which is preliminary data.</text>
</comment>
<evidence type="ECO:0000313" key="2">
    <source>
        <dbReference type="Proteomes" id="UP001491310"/>
    </source>
</evidence>
<organism evidence="1 2">
    <name type="scientific">Coccomyxa subellipsoidea</name>
    <dbReference type="NCBI Taxonomy" id="248742"/>
    <lineage>
        <taxon>Eukaryota</taxon>
        <taxon>Viridiplantae</taxon>
        <taxon>Chlorophyta</taxon>
        <taxon>core chlorophytes</taxon>
        <taxon>Trebouxiophyceae</taxon>
        <taxon>Trebouxiophyceae incertae sedis</taxon>
        <taxon>Coccomyxaceae</taxon>
        <taxon>Coccomyxa</taxon>
    </lineage>
</organism>
<dbReference type="InterPro" id="IPR025461">
    <property type="entry name" value="ABA4-like"/>
</dbReference>
<keyword evidence="2" id="KW-1185">Reference proteome</keyword>
<dbReference type="PANTHER" id="PTHR34543">
    <property type="entry name" value="PROTEIN ABA DEFICIENT 4, CHLOROPLASTIC"/>
    <property type="match status" value="1"/>
</dbReference>
<reference evidence="1 2" key="1">
    <citation type="journal article" date="2024" name="Nat. Commun.">
        <title>Phylogenomics reveals the evolutionary origins of lichenization in chlorophyte algae.</title>
        <authorList>
            <person name="Puginier C."/>
            <person name="Libourel C."/>
            <person name="Otte J."/>
            <person name="Skaloud P."/>
            <person name="Haon M."/>
            <person name="Grisel S."/>
            <person name="Petersen M."/>
            <person name="Berrin J.G."/>
            <person name="Delaux P.M."/>
            <person name="Dal Grande F."/>
            <person name="Keller J."/>
        </authorList>
    </citation>
    <scope>NUCLEOTIDE SEQUENCE [LARGE SCALE GENOMIC DNA]</scope>
    <source>
        <strain evidence="1 2">SAG 216-7</strain>
    </source>
</reference>
<sequence length="77" mass="8388">MSLFSRTVTAASLWVHLLSINLYAARSAYLQGLQNCVPTRHTVLLSSLFAPLGLISAVITNCLCQDKDSRDLIAKVP</sequence>
<gene>
    <name evidence="1" type="ORF">WJX75_001410</name>
</gene>
<dbReference type="Pfam" id="PF14108">
    <property type="entry name" value="ABA4-like"/>
    <property type="match status" value="1"/>
</dbReference>
<dbReference type="EMBL" id="JALJOT010000010">
    <property type="protein sequence ID" value="KAK9906409.1"/>
    <property type="molecule type" value="Genomic_DNA"/>
</dbReference>
<proteinExistence type="predicted"/>
<accession>A0ABR2YJX3</accession>